<evidence type="ECO:0000256" key="9">
    <source>
        <dbReference type="ARBA" id="ARBA00034075"/>
    </source>
</evidence>
<dbReference type="GO" id="GO:0030600">
    <property type="term" value="F:feruloyl esterase activity"/>
    <property type="evidence" value="ECO:0007669"/>
    <property type="project" value="UniProtKB-EC"/>
</dbReference>
<feature type="compositionally biased region" description="Low complexity" evidence="10">
    <location>
        <begin position="271"/>
        <end position="284"/>
    </location>
</feature>
<evidence type="ECO:0000256" key="3">
    <source>
        <dbReference type="ARBA" id="ARBA00022525"/>
    </source>
</evidence>
<proteinExistence type="predicted"/>
<dbReference type="EMBL" id="KI894029">
    <property type="protein sequence ID" value="OBR87140.1"/>
    <property type="molecule type" value="Genomic_DNA"/>
</dbReference>
<evidence type="ECO:0000256" key="4">
    <source>
        <dbReference type="ARBA" id="ARBA00022651"/>
    </source>
</evidence>
<dbReference type="STRING" id="1296121.A0A1A6AAR6"/>
<comment type="catalytic activity">
    <reaction evidence="9">
        <text>feruloyl-polysaccharide + H2O = ferulate + polysaccharide.</text>
        <dbReference type="EC" id="3.1.1.73"/>
    </reaction>
</comment>
<keyword evidence="4" id="KW-0858">Xylan degradation</keyword>
<reference evidence="13" key="2">
    <citation type="submission" date="2013-07" db="EMBL/GenBank/DDBJ databases">
        <authorList>
            <consortium name="The Broad Institute Genome Sequencing Platform"/>
            <person name="Cuomo C."/>
            <person name="Litvintseva A."/>
            <person name="Chen Y."/>
            <person name="Heitman J."/>
            <person name="Sun S."/>
            <person name="Springer D."/>
            <person name="Dromer F."/>
            <person name="Young S.K."/>
            <person name="Zeng Q."/>
            <person name="Gargeya S."/>
            <person name="Fitzgerald M."/>
            <person name="Abouelleil A."/>
            <person name="Alvarado L."/>
            <person name="Berlin A.M."/>
            <person name="Chapman S.B."/>
            <person name="Dewar J."/>
            <person name="Goldberg J."/>
            <person name="Griggs A."/>
            <person name="Gujja S."/>
            <person name="Hansen M."/>
            <person name="Howarth C."/>
            <person name="Imamovic A."/>
            <person name="Larimer J."/>
            <person name="McCowan C."/>
            <person name="Murphy C."/>
            <person name="Pearson M."/>
            <person name="Priest M."/>
            <person name="Roberts A."/>
            <person name="Saif S."/>
            <person name="Shea T."/>
            <person name="Sykes S."/>
            <person name="Wortman J."/>
            <person name="Nusbaum C."/>
            <person name="Birren B."/>
        </authorList>
    </citation>
    <scope>NUCLEOTIDE SEQUENCE</scope>
    <source>
        <strain evidence="13">CBS 10117</strain>
    </source>
</reference>
<dbReference type="GO" id="GO:0045493">
    <property type="term" value="P:xylan catabolic process"/>
    <property type="evidence" value="ECO:0007669"/>
    <property type="project" value="UniProtKB-KW"/>
</dbReference>
<keyword evidence="6" id="KW-0378">Hydrolase</keyword>
<evidence type="ECO:0000256" key="6">
    <source>
        <dbReference type="ARBA" id="ARBA00022801"/>
    </source>
</evidence>
<keyword evidence="8" id="KW-0624">Polysaccharide degradation</keyword>
<dbReference type="GeneID" id="28966863"/>
<dbReference type="VEuPathDB" id="FungiDB:I303_03164"/>
<dbReference type="KEGG" id="kdj:28966863"/>
<dbReference type="EC" id="3.1.1.73" evidence="2"/>
<keyword evidence="3" id="KW-0964">Secreted</keyword>
<dbReference type="InterPro" id="IPR029058">
    <property type="entry name" value="AB_hydrolase_fold"/>
</dbReference>
<sequence length="376" mass="41133">MVGTSLSLLAVSALTIFRVGVHSAPLADDQLVFPPSTSLAENTLNEGVQLVDPPKGHINRTLPSGREYVLFVPEGYDHSVDHPVVLSFHGAGGNSSRQEIITQLTKPGLRIDEKPFLSAFPQGVDNEIWGMKHIWRGAPYANQSVDDVQFVKDILIDISSNYSTDPSRYYASGKSNGGGFTSLLACLPDTSSIFAAFAPVSPALYQEALSFAGCFPSRAVPILHSHGVEDDDTPFEGRSRHENWPFGPEPHVRNYRQRWALRNGHPNHNPSESSNSVSSSDLKSTTGELPEPNEVYHPHPNTTEERWTLGKAEVIALSVGGLGHSWPSTEGLDLAGRPNNVANFNFTGQHLLPFFSRHTLPKEFLVNNKLVQEGIN</sequence>
<gene>
    <name evidence="12" type="ORF">I303_03164</name>
    <name evidence="13" type="ORF">I303_103143</name>
</gene>
<evidence type="ECO:0000256" key="2">
    <source>
        <dbReference type="ARBA" id="ARBA00013091"/>
    </source>
</evidence>
<dbReference type="InterPro" id="IPR043595">
    <property type="entry name" value="FaeB/C/D"/>
</dbReference>
<evidence type="ECO:0000256" key="10">
    <source>
        <dbReference type="SAM" id="MobiDB-lite"/>
    </source>
</evidence>
<feature type="signal peptide" evidence="11">
    <location>
        <begin position="1"/>
        <end position="23"/>
    </location>
</feature>
<keyword evidence="5 11" id="KW-0732">Signal</keyword>
<dbReference type="AlphaFoldDB" id="A0A1A6AAR6"/>
<evidence type="ECO:0000256" key="7">
    <source>
        <dbReference type="ARBA" id="ARBA00023277"/>
    </source>
</evidence>
<evidence type="ECO:0000256" key="8">
    <source>
        <dbReference type="ARBA" id="ARBA00023326"/>
    </source>
</evidence>
<dbReference type="PANTHER" id="PTHR38050:SF2">
    <property type="entry name" value="FERULOYL ESTERASE C-RELATED"/>
    <property type="match status" value="1"/>
</dbReference>
<dbReference type="PANTHER" id="PTHR38050">
    <property type="match status" value="1"/>
</dbReference>
<dbReference type="RefSeq" id="XP_018264982.1">
    <property type="nucleotide sequence ID" value="XM_018406488.1"/>
</dbReference>
<protein>
    <recommendedName>
        <fullName evidence="2">feruloyl esterase</fullName>
        <ecNumber evidence="2">3.1.1.73</ecNumber>
    </recommendedName>
</protein>
<dbReference type="Gene3D" id="3.40.50.1820">
    <property type="entry name" value="alpha/beta hydrolase"/>
    <property type="match status" value="1"/>
</dbReference>
<feature type="chain" id="PRO_5008342255" description="feruloyl esterase" evidence="11">
    <location>
        <begin position="24"/>
        <end position="376"/>
    </location>
</feature>
<keyword evidence="7" id="KW-0119">Carbohydrate metabolism</keyword>
<dbReference type="GO" id="GO:0005576">
    <property type="term" value="C:extracellular region"/>
    <property type="evidence" value="ECO:0007669"/>
    <property type="project" value="UniProtKB-SubCell"/>
</dbReference>
<evidence type="ECO:0000313" key="13">
    <source>
        <dbReference type="EMBL" id="WWC60569.1"/>
    </source>
</evidence>
<reference evidence="12" key="1">
    <citation type="submission" date="2013-07" db="EMBL/GenBank/DDBJ databases">
        <title>The Genome Sequence of Cryptococcus dejecticola CBS10117.</title>
        <authorList>
            <consortium name="The Broad Institute Genome Sequencing Platform"/>
            <person name="Cuomo C."/>
            <person name="Litvintseva A."/>
            <person name="Chen Y."/>
            <person name="Heitman J."/>
            <person name="Sun S."/>
            <person name="Springer D."/>
            <person name="Dromer F."/>
            <person name="Young S.K."/>
            <person name="Zeng Q."/>
            <person name="Gargeya S."/>
            <person name="Fitzgerald M."/>
            <person name="Abouelleil A."/>
            <person name="Alvarado L."/>
            <person name="Berlin A.M."/>
            <person name="Chapman S.B."/>
            <person name="Dewar J."/>
            <person name="Goldberg J."/>
            <person name="Griggs A."/>
            <person name="Gujja S."/>
            <person name="Hansen M."/>
            <person name="Howarth C."/>
            <person name="Imamovic A."/>
            <person name="Larimer J."/>
            <person name="McCowan C."/>
            <person name="Murphy C."/>
            <person name="Pearson M."/>
            <person name="Priest M."/>
            <person name="Roberts A."/>
            <person name="Saif S."/>
            <person name="Shea T."/>
            <person name="Sykes S."/>
            <person name="Wortman J."/>
            <person name="Nusbaum C."/>
            <person name="Birren B."/>
        </authorList>
    </citation>
    <scope>NUCLEOTIDE SEQUENCE [LARGE SCALE GENOMIC DNA]</scope>
    <source>
        <strain evidence="12">CBS 10117</strain>
    </source>
</reference>
<evidence type="ECO:0000313" key="12">
    <source>
        <dbReference type="EMBL" id="OBR87140.1"/>
    </source>
</evidence>
<keyword evidence="14" id="KW-1185">Reference proteome</keyword>
<feature type="region of interest" description="Disordered" evidence="10">
    <location>
        <begin position="262"/>
        <end position="302"/>
    </location>
</feature>
<reference evidence="13" key="3">
    <citation type="submission" date="2024-02" db="EMBL/GenBank/DDBJ databases">
        <title>Comparative genomics of Cryptococcus and Kwoniella reveals pathogenesis evolution and contrasting modes of karyotype evolution via chromosome fusion or intercentromeric recombination.</title>
        <authorList>
            <person name="Coelho M.A."/>
            <person name="David-Palma M."/>
            <person name="Shea T."/>
            <person name="Bowers K."/>
            <person name="McGinley-Smith S."/>
            <person name="Mohammad A.W."/>
            <person name="Gnirke A."/>
            <person name="Yurkov A.M."/>
            <person name="Nowrousian M."/>
            <person name="Sun S."/>
            <person name="Cuomo C.A."/>
            <person name="Heitman J."/>
        </authorList>
    </citation>
    <scope>NUCLEOTIDE SEQUENCE</scope>
    <source>
        <strain evidence="13">CBS 10117</strain>
    </source>
</reference>
<evidence type="ECO:0000256" key="5">
    <source>
        <dbReference type="ARBA" id="ARBA00022729"/>
    </source>
</evidence>
<evidence type="ECO:0000256" key="1">
    <source>
        <dbReference type="ARBA" id="ARBA00004613"/>
    </source>
</evidence>
<dbReference type="Proteomes" id="UP000078595">
    <property type="component" value="Chromosome 3"/>
</dbReference>
<comment type="subcellular location">
    <subcellularLocation>
        <location evidence="1">Secreted</location>
    </subcellularLocation>
</comment>
<accession>A0A1A6AAR6</accession>
<dbReference type="SUPFAM" id="SSF53474">
    <property type="entry name" value="alpha/beta-Hydrolases"/>
    <property type="match status" value="1"/>
</dbReference>
<name>A0A1A6AAR6_9TREE</name>
<dbReference type="OrthoDB" id="424610at2759"/>
<evidence type="ECO:0000256" key="11">
    <source>
        <dbReference type="SAM" id="SignalP"/>
    </source>
</evidence>
<evidence type="ECO:0000313" key="14">
    <source>
        <dbReference type="Proteomes" id="UP000078595"/>
    </source>
</evidence>
<dbReference type="EMBL" id="CP144532">
    <property type="protein sequence ID" value="WWC60569.1"/>
    <property type="molecule type" value="Genomic_DNA"/>
</dbReference>
<organism evidence="12">
    <name type="scientific">Kwoniella dejecticola CBS 10117</name>
    <dbReference type="NCBI Taxonomy" id="1296121"/>
    <lineage>
        <taxon>Eukaryota</taxon>
        <taxon>Fungi</taxon>
        <taxon>Dikarya</taxon>
        <taxon>Basidiomycota</taxon>
        <taxon>Agaricomycotina</taxon>
        <taxon>Tremellomycetes</taxon>
        <taxon>Tremellales</taxon>
        <taxon>Cryptococcaceae</taxon>
        <taxon>Kwoniella</taxon>
    </lineage>
</organism>